<feature type="active site" description="Proton acceptor" evidence="7">
    <location>
        <position position="221"/>
    </location>
</feature>
<feature type="binding site" evidence="8">
    <location>
        <position position="222"/>
    </location>
    <ligand>
        <name>Zn(2+)</name>
        <dbReference type="ChEBI" id="CHEBI:29105"/>
        <label>2</label>
    </ligand>
</feature>
<dbReference type="GO" id="GO:0004177">
    <property type="term" value="F:aminopeptidase activity"/>
    <property type="evidence" value="ECO:0007669"/>
    <property type="project" value="UniProtKB-UniRule"/>
</dbReference>
<dbReference type="SUPFAM" id="SSF101821">
    <property type="entry name" value="Aminopeptidase/glucanase lid domain"/>
    <property type="match status" value="1"/>
</dbReference>
<keyword evidence="3" id="KW-0645">Protease</keyword>
<dbReference type="InterPro" id="IPR023367">
    <property type="entry name" value="Peptidase_M42_dom2"/>
</dbReference>
<evidence type="ECO:0000256" key="5">
    <source>
        <dbReference type="ARBA" id="ARBA00022801"/>
    </source>
</evidence>
<keyword evidence="10" id="KW-1185">Reference proteome</keyword>
<dbReference type="Pfam" id="PF05343">
    <property type="entry name" value="Peptidase_M42"/>
    <property type="match status" value="1"/>
</dbReference>
<name>A0AAU9E338_9FIRM</name>
<dbReference type="PANTHER" id="PTHR32481">
    <property type="entry name" value="AMINOPEPTIDASE"/>
    <property type="match status" value="1"/>
</dbReference>
<accession>A0AAU9E338</accession>
<evidence type="ECO:0000256" key="6">
    <source>
        <dbReference type="PIRNR" id="PIRNR001123"/>
    </source>
</evidence>
<dbReference type="KEGG" id="hprf:HLPR_12470"/>
<feature type="binding site" evidence="8">
    <location>
        <position position="69"/>
    </location>
    <ligand>
        <name>Zn(2+)</name>
        <dbReference type="ChEBI" id="CHEBI:29105"/>
        <label>1</label>
    </ligand>
</feature>
<evidence type="ECO:0000256" key="1">
    <source>
        <dbReference type="ARBA" id="ARBA00006272"/>
    </source>
</evidence>
<evidence type="ECO:0000256" key="8">
    <source>
        <dbReference type="PIRSR" id="PIRSR001123-2"/>
    </source>
</evidence>
<feature type="binding site" evidence="8">
    <location>
        <position position="187"/>
    </location>
    <ligand>
        <name>Zn(2+)</name>
        <dbReference type="ChEBI" id="CHEBI:29105"/>
        <label>1</label>
    </ligand>
</feature>
<dbReference type="PIRSF" id="PIRSF001123">
    <property type="entry name" value="PepA_GA"/>
    <property type="match status" value="1"/>
</dbReference>
<dbReference type="InterPro" id="IPR008007">
    <property type="entry name" value="Peptidase_M42"/>
</dbReference>
<dbReference type="InterPro" id="IPR051464">
    <property type="entry name" value="Peptidase_M42_aminopept"/>
</dbReference>
<gene>
    <name evidence="9" type="ORF">HLPR_12470</name>
</gene>
<dbReference type="Proteomes" id="UP001321786">
    <property type="component" value="Chromosome"/>
</dbReference>
<evidence type="ECO:0000256" key="2">
    <source>
        <dbReference type="ARBA" id="ARBA00022438"/>
    </source>
</evidence>
<evidence type="ECO:0000256" key="3">
    <source>
        <dbReference type="ARBA" id="ARBA00022670"/>
    </source>
</evidence>
<dbReference type="RefSeq" id="WP_338537214.1">
    <property type="nucleotide sequence ID" value="NZ_AP028654.1"/>
</dbReference>
<feature type="binding site" evidence="8">
    <location>
        <position position="187"/>
    </location>
    <ligand>
        <name>Zn(2+)</name>
        <dbReference type="ChEBI" id="CHEBI:29105"/>
        <label>2</label>
    </ligand>
</feature>
<keyword evidence="2" id="KW-0031">Aminopeptidase</keyword>
<reference evidence="9 10" key="1">
    <citation type="submission" date="2023-08" db="EMBL/GenBank/DDBJ databases">
        <title>Helicovermis profunda gen. nov., sp. nov., a novel mesophilic, fermentative bacterium within the Bacillota from a deep-sea hydrothermal vent chimney.</title>
        <authorList>
            <person name="Miyazaki U."/>
            <person name="Mizutani D."/>
            <person name="Hashimoto Y."/>
            <person name="Tame A."/>
            <person name="Sawayama S."/>
            <person name="Miyazaki J."/>
            <person name="Takai K."/>
            <person name="Nakagawa S."/>
        </authorList>
    </citation>
    <scope>NUCLEOTIDE SEQUENCE [LARGE SCALE GENOMIC DNA]</scope>
    <source>
        <strain evidence="9 10">S502</strain>
    </source>
</reference>
<dbReference type="GO" id="GO:0006508">
    <property type="term" value="P:proteolysis"/>
    <property type="evidence" value="ECO:0007669"/>
    <property type="project" value="UniProtKB-KW"/>
</dbReference>
<dbReference type="EMBL" id="AP028654">
    <property type="protein sequence ID" value="BEP28916.1"/>
    <property type="molecule type" value="Genomic_DNA"/>
</dbReference>
<organism evidence="9 10">
    <name type="scientific">Helicovermis profundi</name>
    <dbReference type="NCBI Taxonomy" id="3065157"/>
    <lineage>
        <taxon>Bacteria</taxon>
        <taxon>Bacillati</taxon>
        <taxon>Bacillota</taxon>
        <taxon>Clostridia</taxon>
        <taxon>Helicovermis</taxon>
    </lineage>
</organism>
<keyword evidence="5" id="KW-0378">Hydrolase</keyword>
<dbReference type="PANTHER" id="PTHR32481:SF7">
    <property type="entry name" value="AMINOPEPTIDASE YHFE-RELATED"/>
    <property type="match status" value="1"/>
</dbReference>
<dbReference type="Gene3D" id="3.40.630.10">
    <property type="entry name" value="Zn peptidases"/>
    <property type="match status" value="1"/>
</dbReference>
<proteinExistence type="inferred from homology"/>
<evidence type="ECO:0000256" key="4">
    <source>
        <dbReference type="ARBA" id="ARBA00022723"/>
    </source>
</evidence>
<feature type="binding site" evidence="8">
    <location>
        <position position="242"/>
    </location>
    <ligand>
        <name>Zn(2+)</name>
        <dbReference type="ChEBI" id="CHEBI:29105"/>
        <label>1</label>
    </ligand>
</feature>
<protein>
    <submittedName>
        <fullName evidence="9">M42 family metallopeptidase</fullName>
    </submittedName>
</protein>
<dbReference type="CDD" id="cd05657">
    <property type="entry name" value="M42_glucanase_like"/>
    <property type="match status" value="1"/>
</dbReference>
<keyword evidence="4 8" id="KW-0479">Metal-binding</keyword>
<comment type="similarity">
    <text evidence="1 6">Belongs to the peptidase M42 family.</text>
</comment>
<dbReference type="AlphaFoldDB" id="A0AAU9E338"/>
<sequence length="348" mass="38423">MFKDKKYLLTLLKELLNIPSPTGYADGAIRYVEDEFLKLDIPIRKTNKGALIATINGKNDEKHKLLSAHVDTLGAMVKEIKSNGRLKISKLGGFSMTSIEGEYINIFTSNGKNYSGTVLFDKASTHVHGNIVNTEERNDENIEIRIDELVNNKEDVKNLGIEIGDFISFDPRVIISESGFIKSRHLDDKSAVASLLAMAKYIRKNSIELPYTTHFFISNYEEVGHGSSAGIPEKTVEFLAVDMAAIGKGQSSSEQKVTICAKDSSGPYDFKMKEKLVSLAKENTLDYVVDIYPHYGSDASAAIRAGWDVRHGLIGPGVDSSHSFERTHIDALLGTIDLGIKYMLAELV</sequence>
<evidence type="ECO:0000256" key="7">
    <source>
        <dbReference type="PIRSR" id="PIRSR001123-1"/>
    </source>
</evidence>
<dbReference type="Gene3D" id="2.40.30.40">
    <property type="entry name" value="Peptidase M42, domain 2"/>
    <property type="match status" value="1"/>
</dbReference>
<comment type="cofactor">
    <cofactor evidence="8">
        <name>a divalent metal cation</name>
        <dbReference type="ChEBI" id="CHEBI:60240"/>
    </cofactor>
    <text evidence="8">Binds 2 divalent metal cations per subunit.</text>
</comment>
<dbReference type="GO" id="GO:0046872">
    <property type="term" value="F:metal ion binding"/>
    <property type="evidence" value="ECO:0007669"/>
    <property type="project" value="UniProtKB-UniRule"/>
</dbReference>
<evidence type="ECO:0000313" key="10">
    <source>
        <dbReference type="Proteomes" id="UP001321786"/>
    </source>
</evidence>
<evidence type="ECO:0000313" key="9">
    <source>
        <dbReference type="EMBL" id="BEP28916.1"/>
    </source>
</evidence>
<dbReference type="SUPFAM" id="SSF53187">
    <property type="entry name" value="Zn-dependent exopeptidases"/>
    <property type="match status" value="1"/>
</dbReference>